<protein>
    <submittedName>
        <fullName evidence="2">Uncharacterized protein</fullName>
    </submittedName>
</protein>
<evidence type="ECO:0000313" key="3">
    <source>
        <dbReference type="Proteomes" id="UP000282065"/>
    </source>
</evidence>
<dbReference type="GeneID" id="55006766"/>
<dbReference type="KEGG" id="vg:55006766"/>
<keyword evidence="3" id="KW-1185">Reference proteome</keyword>
<keyword evidence="1" id="KW-0175">Coiled coil</keyword>
<proteinExistence type="predicted"/>
<gene>
    <name evidence="2" type="primary">61</name>
    <name evidence="2" type="ORF">PBI_JUDY_61</name>
</gene>
<name>A0A3G2KGQ3_9CAUD</name>
<sequence length="88" mass="9483">MSDIIDVMYRLRDMAGVAADELRGAIKEAQAVLDKLRGAIKEAQAVLDKLDCFANDAEEGAELIGASDLHPNCNANIPARSGLQRKTE</sequence>
<organism evidence="2 3">
    <name type="scientific">Arthrobacter phage Judy</name>
    <dbReference type="NCBI Taxonomy" id="2419958"/>
    <lineage>
        <taxon>Viruses</taxon>
        <taxon>Duplodnaviria</taxon>
        <taxon>Heunggongvirae</taxon>
        <taxon>Uroviricota</taxon>
        <taxon>Caudoviricetes</taxon>
        <taxon>Bridgettevirus</taxon>
        <taxon>Bridgettevirus judy</taxon>
    </lineage>
</organism>
<dbReference type="EMBL" id="MH834614">
    <property type="protein sequence ID" value="AYN58131.1"/>
    <property type="molecule type" value="Genomic_DNA"/>
</dbReference>
<dbReference type="Proteomes" id="UP000282065">
    <property type="component" value="Segment"/>
</dbReference>
<feature type="coiled-coil region" evidence="1">
    <location>
        <begin position="19"/>
        <end position="46"/>
    </location>
</feature>
<reference evidence="2 3" key="1">
    <citation type="submission" date="2018-09" db="EMBL/GenBank/DDBJ databases">
        <authorList>
            <person name="Rimple P.A."/>
            <person name="Stoner T.H."/>
            <person name="Garlena R.A."/>
            <person name="Russell D.A."/>
            <person name="Pope W.H."/>
            <person name="Jacobs-Sera D."/>
            <person name="Hatfull G.F."/>
        </authorList>
    </citation>
    <scope>NUCLEOTIDE SEQUENCE [LARGE SCALE GENOMIC DNA]</scope>
</reference>
<evidence type="ECO:0000256" key="1">
    <source>
        <dbReference type="SAM" id="Coils"/>
    </source>
</evidence>
<dbReference type="RefSeq" id="YP_009815539.1">
    <property type="nucleotide sequence ID" value="NC_048095.1"/>
</dbReference>
<evidence type="ECO:0000313" key="2">
    <source>
        <dbReference type="EMBL" id="AYN58131.1"/>
    </source>
</evidence>
<accession>A0A3G2KGQ3</accession>